<accession>A0A154PQR3</accession>
<protein>
    <submittedName>
        <fullName evidence="2">Myosuppressin</fullName>
    </submittedName>
</protein>
<feature type="signal peptide" evidence="1">
    <location>
        <begin position="1"/>
        <end position="23"/>
    </location>
</feature>
<keyword evidence="1" id="KW-0732">Signal</keyword>
<dbReference type="OrthoDB" id="6355109at2759"/>
<proteinExistence type="predicted"/>
<dbReference type="AlphaFoldDB" id="A0A154PQR3"/>
<dbReference type="EMBL" id="KQ435050">
    <property type="protein sequence ID" value="KZC14232.1"/>
    <property type="molecule type" value="Genomic_DNA"/>
</dbReference>
<gene>
    <name evidence="2" type="ORF">WN55_06701</name>
</gene>
<reference evidence="2 3" key="1">
    <citation type="submission" date="2015-07" db="EMBL/GenBank/DDBJ databases">
        <title>The genome of Dufourea novaeangliae.</title>
        <authorList>
            <person name="Pan H."/>
            <person name="Kapheim K."/>
        </authorList>
    </citation>
    <scope>NUCLEOTIDE SEQUENCE [LARGE SCALE GENOMIC DNA]</scope>
    <source>
        <strain evidence="2">0120121106</strain>
        <tissue evidence="2">Whole body</tissue>
    </source>
</reference>
<keyword evidence="3" id="KW-1185">Reference proteome</keyword>
<evidence type="ECO:0000313" key="3">
    <source>
        <dbReference type="Proteomes" id="UP000076502"/>
    </source>
</evidence>
<dbReference type="OMA" id="HIKKVCM"/>
<name>A0A154PQR3_DUFNO</name>
<organism evidence="2 3">
    <name type="scientific">Dufourea novaeangliae</name>
    <name type="common">Sweat bee</name>
    <dbReference type="NCBI Taxonomy" id="178035"/>
    <lineage>
        <taxon>Eukaryota</taxon>
        <taxon>Metazoa</taxon>
        <taxon>Ecdysozoa</taxon>
        <taxon>Arthropoda</taxon>
        <taxon>Hexapoda</taxon>
        <taxon>Insecta</taxon>
        <taxon>Pterygota</taxon>
        <taxon>Neoptera</taxon>
        <taxon>Endopterygota</taxon>
        <taxon>Hymenoptera</taxon>
        <taxon>Apocrita</taxon>
        <taxon>Aculeata</taxon>
        <taxon>Apoidea</taxon>
        <taxon>Anthophila</taxon>
        <taxon>Halictidae</taxon>
        <taxon>Rophitinae</taxon>
        <taxon>Dufourea</taxon>
    </lineage>
</organism>
<evidence type="ECO:0000313" key="2">
    <source>
        <dbReference type="EMBL" id="KZC14232.1"/>
    </source>
</evidence>
<sequence length="99" mass="11047">MGSTMVILVSVTTMAILLSNVLAALPSQCNPGFLDDLPPRIRKVCAALSRIYELGSEMESYIDDKESHITGFHESIPLLDSGVKRQDVDHVFLRFGRRR</sequence>
<evidence type="ECO:0000256" key="1">
    <source>
        <dbReference type="SAM" id="SignalP"/>
    </source>
</evidence>
<dbReference type="Proteomes" id="UP000076502">
    <property type="component" value="Unassembled WGS sequence"/>
</dbReference>
<feature type="chain" id="PRO_5007599727" evidence="1">
    <location>
        <begin position="24"/>
        <end position="99"/>
    </location>
</feature>